<organism evidence="6 7">
    <name type="scientific">Schistosoma mattheei</name>
    <dbReference type="NCBI Taxonomy" id="31246"/>
    <lineage>
        <taxon>Eukaryota</taxon>
        <taxon>Metazoa</taxon>
        <taxon>Spiralia</taxon>
        <taxon>Lophotrochozoa</taxon>
        <taxon>Platyhelminthes</taxon>
        <taxon>Trematoda</taxon>
        <taxon>Digenea</taxon>
        <taxon>Strigeidida</taxon>
        <taxon>Schistosomatoidea</taxon>
        <taxon>Schistosomatidae</taxon>
        <taxon>Schistosoma</taxon>
    </lineage>
</organism>
<sequence length="103" mass="11777">MPIYEIIRQDIFHLPPANKSHVLPKQKLSATEKTNTELIHENNSKFVIQAAFTGVIAGSFAQFLASPIDLIKVRLQTERRWMSEQHLNNYKPSKPTELPTGHQ</sequence>
<comment type="similarity">
    <text evidence="2">Belongs to the mitochondrial carrier (TC 2.A.29) family.</text>
</comment>
<dbReference type="Gene3D" id="1.50.40.10">
    <property type="entry name" value="Mitochondrial carrier domain"/>
    <property type="match status" value="1"/>
</dbReference>
<dbReference type="AlphaFoldDB" id="A0A183Q2V6"/>
<keyword evidence="4" id="KW-0472">Membrane</keyword>
<keyword evidence="7" id="KW-1185">Reference proteome</keyword>
<dbReference type="Proteomes" id="UP000269396">
    <property type="component" value="Unassembled WGS sequence"/>
</dbReference>
<comment type="subcellular location">
    <subcellularLocation>
        <location evidence="1">Membrane</location>
        <topology evidence="1">Multi-pass membrane protein</topology>
    </subcellularLocation>
</comment>
<gene>
    <name evidence="6" type="ORF">SMTD_LOCUS20942</name>
</gene>
<dbReference type="Pfam" id="PF00153">
    <property type="entry name" value="Mito_carr"/>
    <property type="match status" value="1"/>
</dbReference>
<evidence type="ECO:0000256" key="5">
    <source>
        <dbReference type="SAM" id="MobiDB-lite"/>
    </source>
</evidence>
<evidence type="ECO:0000313" key="6">
    <source>
        <dbReference type="EMBL" id="VDP83725.1"/>
    </source>
</evidence>
<protein>
    <submittedName>
        <fullName evidence="6">Uncharacterized protein</fullName>
    </submittedName>
</protein>
<evidence type="ECO:0000256" key="1">
    <source>
        <dbReference type="ARBA" id="ARBA00004141"/>
    </source>
</evidence>
<reference evidence="6 7" key="1">
    <citation type="submission" date="2018-11" db="EMBL/GenBank/DDBJ databases">
        <authorList>
            <consortium name="Pathogen Informatics"/>
        </authorList>
    </citation>
    <scope>NUCLEOTIDE SEQUENCE [LARGE SCALE GENOMIC DNA]</scope>
    <source>
        <strain>Denwood</strain>
        <strain evidence="7">Zambia</strain>
    </source>
</reference>
<dbReference type="InterPro" id="IPR018108">
    <property type="entry name" value="MCP_transmembrane"/>
</dbReference>
<name>A0A183Q2V6_9TREM</name>
<feature type="region of interest" description="Disordered" evidence="5">
    <location>
        <begin position="84"/>
        <end position="103"/>
    </location>
</feature>
<dbReference type="InterPro" id="IPR023395">
    <property type="entry name" value="MCP_dom_sf"/>
</dbReference>
<evidence type="ECO:0000313" key="7">
    <source>
        <dbReference type="Proteomes" id="UP000269396"/>
    </source>
</evidence>
<evidence type="ECO:0000256" key="3">
    <source>
        <dbReference type="ARBA" id="ARBA00022692"/>
    </source>
</evidence>
<dbReference type="EMBL" id="UZAL01045782">
    <property type="protein sequence ID" value="VDP83725.1"/>
    <property type="molecule type" value="Genomic_DNA"/>
</dbReference>
<keyword evidence="3" id="KW-0812">Transmembrane</keyword>
<evidence type="ECO:0000256" key="4">
    <source>
        <dbReference type="ARBA" id="ARBA00023136"/>
    </source>
</evidence>
<accession>A0A183Q2V6</accession>
<dbReference type="GO" id="GO:0016020">
    <property type="term" value="C:membrane"/>
    <property type="evidence" value="ECO:0007669"/>
    <property type="project" value="UniProtKB-SubCell"/>
</dbReference>
<dbReference type="SUPFAM" id="SSF103506">
    <property type="entry name" value="Mitochondrial carrier"/>
    <property type="match status" value="1"/>
</dbReference>
<proteinExistence type="inferred from homology"/>
<dbReference type="STRING" id="31246.A0A183Q2V6"/>
<evidence type="ECO:0000256" key="2">
    <source>
        <dbReference type="ARBA" id="ARBA00006375"/>
    </source>
</evidence>